<dbReference type="Proteomes" id="UP000321353">
    <property type="component" value="Chromosome"/>
</dbReference>
<sequence>MSKSNPNTDPAVDEIVRQALQGDVPRRDFLRRLVVAGLSSAAAYRVLDETTASAQSGGSGRITTFAIGEEGTAPHPPAQKPSPNPPMTTKAVGEESQRPPANQITTYAVGEESTTPPSQQITTHAVGEESTRPPKNQITTYAVGEESTKPPTTLSYGLGEDGRRATTLAVGEEGKPATQPKPNPTTSRSGEESKMTTMAVGEESGGTPKPSTRAWGEEGSIKRPQFNAPSGPFKSIPRPWKNFRRW</sequence>
<organism evidence="2 3">
    <name type="scientific">Stieleria maiorica</name>
    <dbReference type="NCBI Taxonomy" id="2795974"/>
    <lineage>
        <taxon>Bacteria</taxon>
        <taxon>Pseudomonadati</taxon>
        <taxon>Planctomycetota</taxon>
        <taxon>Planctomycetia</taxon>
        <taxon>Pirellulales</taxon>
        <taxon>Pirellulaceae</taxon>
        <taxon>Stieleria</taxon>
    </lineage>
</organism>
<protein>
    <submittedName>
        <fullName evidence="2">Uncharacterized protein</fullName>
    </submittedName>
</protein>
<evidence type="ECO:0000313" key="2">
    <source>
        <dbReference type="EMBL" id="QEF96178.1"/>
    </source>
</evidence>
<dbReference type="InterPro" id="IPR006311">
    <property type="entry name" value="TAT_signal"/>
</dbReference>
<feature type="compositionally biased region" description="Polar residues" evidence="1">
    <location>
        <begin position="99"/>
        <end position="123"/>
    </location>
</feature>
<dbReference type="EMBL" id="CP036264">
    <property type="protein sequence ID" value="QEF96178.1"/>
    <property type="molecule type" value="Genomic_DNA"/>
</dbReference>
<dbReference type="PROSITE" id="PS51318">
    <property type="entry name" value="TAT"/>
    <property type="match status" value="1"/>
</dbReference>
<dbReference type="AlphaFoldDB" id="A0A5B9M4L6"/>
<evidence type="ECO:0000313" key="3">
    <source>
        <dbReference type="Proteomes" id="UP000321353"/>
    </source>
</evidence>
<proteinExistence type="predicted"/>
<feature type="region of interest" description="Disordered" evidence="1">
    <location>
        <begin position="49"/>
        <end position="246"/>
    </location>
</feature>
<keyword evidence="3" id="KW-1185">Reference proteome</keyword>
<reference evidence="2 3" key="1">
    <citation type="submission" date="2019-02" db="EMBL/GenBank/DDBJ databases">
        <title>Planctomycetal bacteria perform biofilm scaping via a novel small molecule.</title>
        <authorList>
            <person name="Jeske O."/>
            <person name="Boedeker C."/>
            <person name="Wiegand S."/>
            <person name="Breitling P."/>
            <person name="Kallscheuer N."/>
            <person name="Jogler M."/>
            <person name="Rohde M."/>
            <person name="Petersen J."/>
            <person name="Medema M.H."/>
            <person name="Surup F."/>
            <person name="Jogler C."/>
        </authorList>
    </citation>
    <scope>NUCLEOTIDE SEQUENCE [LARGE SCALE GENOMIC DNA]</scope>
    <source>
        <strain evidence="2 3">Mal15</strain>
    </source>
</reference>
<evidence type="ECO:0000256" key="1">
    <source>
        <dbReference type="SAM" id="MobiDB-lite"/>
    </source>
</evidence>
<name>A0A5B9M4L6_9BACT</name>
<gene>
    <name evidence="2" type="ORF">Mal15_02050</name>
</gene>
<dbReference type="KEGG" id="smam:Mal15_02050"/>
<feature type="compositionally biased region" description="Pro residues" evidence="1">
    <location>
        <begin position="74"/>
        <end position="86"/>
    </location>
</feature>
<accession>A0A5B9M4L6</accession>
<dbReference type="RefSeq" id="WP_147866028.1">
    <property type="nucleotide sequence ID" value="NZ_CP036264.1"/>
</dbReference>